<comment type="caution">
    <text evidence="1">The sequence shown here is derived from an EMBL/GenBank/DDBJ whole genome shotgun (WGS) entry which is preliminary data.</text>
</comment>
<evidence type="ECO:0000313" key="1">
    <source>
        <dbReference type="EMBL" id="KMV19717.1"/>
    </source>
</evidence>
<sequence length="112" mass="12133">MIAASPDPAAELTHLVLAVASRAQNAAAQGRILHTVKGETDKVLKAVRATLLAHTADPTHPNGQAGAYDGFIVTQKAGKQQLSYKDLRENYPEVYDELVTVGNPYFEIKYVL</sequence>
<dbReference type="AlphaFoldDB" id="A0A0J8UFM5"/>
<gene>
    <name evidence="1" type="ORF">ACT17_06500</name>
</gene>
<organism evidence="1 2">
    <name type="scientific">Mycolicibacterium conceptionense</name>
    <dbReference type="NCBI Taxonomy" id="451644"/>
    <lineage>
        <taxon>Bacteria</taxon>
        <taxon>Bacillati</taxon>
        <taxon>Actinomycetota</taxon>
        <taxon>Actinomycetes</taxon>
        <taxon>Mycobacteriales</taxon>
        <taxon>Mycobacteriaceae</taxon>
        <taxon>Mycolicibacterium</taxon>
    </lineage>
</organism>
<evidence type="ECO:0000313" key="2">
    <source>
        <dbReference type="Proteomes" id="UP000037594"/>
    </source>
</evidence>
<accession>A0A0J8UFM5</accession>
<reference evidence="1 2" key="1">
    <citation type="submission" date="2015-06" db="EMBL/GenBank/DDBJ databases">
        <title>Genome sequence of Mycobacterium conceptionense strain MLE.</title>
        <authorList>
            <person name="Greninger A.L."/>
            <person name="Cunningham G."/>
            <person name="Chiu C.Y."/>
            <person name="Miller S."/>
        </authorList>
    </citation>
    <scope>NUCLEOTIDE SEQUENCE [LARGE SCALE GENOMIC DNA]</scope>
    <source>
        <strain evidence="1 2">MLE</strain>
    </source>
</reference>
<name>A0A0J8UFM5_9MYCO</name>
<dbReference type="EMBL" id="LFOD01000003">
    <property type="protein sequence ID" value="KMV19717.1"/>
    <property type="molecule type" value="Genomic_DNA"/>
</dbReference>
<protein>
    <submittedName>
        <fullName evidence="1">Uncharacterized protein</fullName>
    </submittedName>
</protein>
<dbReference type="OrthoDB" id="4764511at2"/>
<dbReference type="PATRIC" id="fig|451644.5.peg.1332"/>
<proteinExistence type="predicted"/>
<dbReference type="Proteomes" id="UP000037594">
    <property type="component" value="Unassembled WGS sequence"/>
</dbReference>